<dbReference type="PANTHER" id="PTHR33747">
    <property type="entry name" value="UPF0225 PROTEIN SCO1677"/>
    <property type="match status" value="1"/>
</dbReference>
<accession>A0A6I6UPN8</accession>
<name>A0A6I6UPN8_9BACI</name>
<organism evidence="1 2">
    <name type="scientific">Rossellomorea vietnamensis</name>
    <dbReference type="NCBI Taxonomy" id="218284"/>
    <lineage>
        <taxon>Bacteria</taxon>
        <taxon>Bacillati</taxon>
        <taxon>Bacillota</taxon>
        <taxon>Bacilli</taxon>
        <taxon>Bacillales</taxon>
        <taxon>Bacillaceae</taxon>
        <taxon>Rossellomorea</taxon>
    </lineage>
</organism>
<dbReference type="PANTHER" id="PTHR33747:SF1">
    <property type="entry name" value="ADENYLATE CYCLASE-ASSOCIATED CAP C-TERMINAL DOMAIN-CONTAINING PROTEIN"/>
    <property type="match status" value="1"/>
</dbReference>
<dbReference type="Pfam" id="PF02810">
    <property type="entry name" value="SEC-C"/>
    <property type="match status" value="1"/>
</dbReference>
<dbReference type="InterPro" id="IPR011989">
    <property type="entry name" value="ARM-like"/>
</dbReference>
<dbReference type="AlphaFoldDB" id="A0A6I6UPN8"/>
<evidence type="ECO:0000313" key="2">
    <source>
        <dbReference type="Proteomes" id="UP000465062"/>
    </source>
</evidence>
<dbReference type="Gene3D" id="1.25.10.10">
    <property type="entry name" value="Leucine-rich Repeat Variant"/>
    <property type="match status" value="1"/>
</dbReference>
<sequence>MKSWEVQIEEDGLAGFNQVYTVYMAGEIREESVIPQLVNLFKNEEAEDLLLEEVANALVKIGTDQVAREVEKVALYGNTYFYTLDVLGRIKSAEAEQALLRLFDQTDDLTAKTLIADYLCQQLSADSIPKIEALIEEGYDENMLCLEESLYVNCVMNGMDHPKLTQWKSLIEEVEKHSLDGQPLLATQPVQTGDKIGRNDPCPCGSGKKYKKCCL</sequence>
<evidence type="ECO:0008006" key="3">
    <source>
        <dbReference type="Google" id="ProtNLM"/>
    </source>
</evidence>
<evidence type="ECO:0000313" key="1">
    <source>
        <dbReference type="EMBL" id="QHE63908.1"/>
    </source>
</evidence>
<dbReference type="Gene3D" id="3.10.450.50">
    <property type="match status" value="1"/>
</dbReference>
<dbReference type="SUPFAM" id="SSF103642">
    <property type="entry name" value="Sec-C motif"/>
    <property type="match status" value="1"/>
</dbReference>
<reference evidence="1 2" key="1">
    <citation type="submission" date="2019-06" db="EMBL/GenBank/DDBJ databases">
        <title>An operon consisting of a P-type ATPase gene and a transcriptional regular gene given the different cadmium resistance in Bacillus vietamensis 151-6 and Bacillus marisflavi 151-25.</title>
        <authorList>
            <person name="Yu X."/>
        </authorList>
    </citation>
    <scope>NUCLEOTIDE SEQUENCE [LARGE SCALE GENOMIC DNA]</scope>
    <source>
        <strain evidence="1 2">151-6</strain>
    </source>
</reference>
<dbReference type="EMBL" id="CP047394">
    <property type="protein sequence ID" value="QHE63908.1"/>
    <property type="molecule type" value="Genomic_DNA"/>
</dbReference>
<dbReference type="Proteomes" id="UP000465062">
    <property type="component" value="Chromosome"/>
</dbReference>
<dbReference type="KEGG" id="bvq:FHE72_21075"/>
<protein>
    <recommendedName>
        <fullName evidence="3">SEC-C motif-containing protein</fullName>
    </recommendedName>
</protein>
<proteinExistence type="predicted"/>
<gene>
    <name evidence="1" type="ORF">FHE72_21075</name>
</gene>
<dbReference type="InterPro" id="IPR004027">
    <property type="entry name" value="SEC_C_motif"/>
</dbReference>